<dbReference type="AlphaFoldDB" id="A0A2I0UHV1"/>
<keyword evidence="3" id="KW-1185">Reference proteome</keyword>
<dbReference type="Proteomes" id="UP000233556">
    <property type="component" value="Unassembled WGS sequence"/>
</dbReference>
<organism evidence="2 3">
    <name type="scientific">Limosa lapponica baueri</name>
    <dbReference type="NCBI Taxonomy" id="1758121"/>
    <lineage>
        <taxon>Eukaryota</taxon>
        <taxon>Metazoa</taxon>
        <taxon>Chordata</taxon>
        <taxon>Craniata</taxon>
        <taxon>Vertebrata</taxon>
        <taxon>Euteleostomi</taxon>
        <taxon>Archelosauria</taxon>
        <taxon>Archosauria</taxon>
        <taxon>Dinosauria</taxon>
        <taxon>Saurischia</taxon>
        <taxon>Theropoda</taxon>
        <taxon>Coelurosauria</taxon>
        <taxon>Aves</taxon>
        <taxon>Neognathae</taxon>
        <taxon>Neoaves</taxon>
        <taxon>Charadriiformes</taxon>
        <taxon>Scolopacidae</taxon>
        <taxon>Limosa</taxon>
    </lineage>
</organism>
<evidence type="ECO:0000313" key="3">
    <source>
        <dbReference type="Proteomes" id="UP000233556"/>
    </source>
</evidence>
<name>A0A2I0UHV1_LIMLA</name>
<accession>A0A2I0UHV1</accession>
<evidence type="ECO:0000313" key="2">
    <source>
        <dbReference type="EMBL" id="PKU45610.1"/>
    </source>
</evidence>
<sequence>MGGFASSAPSARSGEVVIAKVATFRGHALPPARLLSPAFLLSPFFLTVLSPAAVENRSPGVMLKPRVEVATAFSTPIALVSPAQVPGGPLDFEGAWGVVLGDLAVCKRVSRAKCKGRLGTTLKGNLWDRNLMNSQFTSANPGALGVPGDYQNPADASALLKNLAPAITAQLLLPEQVEVLLGCLSLGLRLSSPPCACLRKPSIAMLPSDRFIFTITLWQLMLQVKGTARQEVLSGNYPGERQGPSRPPTFPWSLSTKP</sequence>
<proteinExistence type="predicted"/>
<evidence type="ECO:0000256" key="1">
    <source>
        <dbReference type="SAM" id="MobiDB-lite"/>
    </source>
</evidence>
<reference evidence="3" key="1">
    <citation type="submission" date="2017-11" db="EMBL/GenBank/DDBJ databases">
        <authorList>
            <person name="Lima N.C."/>
            <person name="Parody-Merino A.M."/>
            <person name="Battley P.F."/>
            <person name="Fidler A.E."/>
            <person name="Prosdocimi F."/>
        </authorList>
    </citation>
    <scope>NUCLEOTIDE SEQUENCE [LARGE SCALE GENOMIC DNA]</scope>
</reference>
<reference evidence="3" key="2">
    <citation type="submission" date="2017-12" db="EMBL/GenBank/DDBJ databases">
        <title>Genome sequence of the Bar-tailed Godwit (Limosa lapponica baueri).</title>
        <authorList>
            <person name="Lima N.C.B."/>
            <person name="Parody-Merino A.M."/>
            <person name="Battley P.F."/>
            <person name="Fidler A.E."/>
            <person name="Prosdocimi F."/>
        </authorList>
    </citation>
    <scope>NUCLEOTIDE SEQUENCE [LARGE SCALE GENOMIC DNA]</scope>
</reference>
<dbReference type="EMBL" id="KZ505751">
    <property type="protein sequence ID" value="PKU45610.1"/>
    <property type="molecule type" value="Genomic_DNA"/>
</dbReference>
<gene>
    <name evidence="2" type="ORF">llap_4095</name>
</gene>
<protein>
    <submittedName>
        <fullName evidence="2">Uncharacterized protein</fullName>
    </submittedName>
</protein>
<feature type="region of interest" description="Disordered" evidence="1">
    <location>
        <begin position="234"/>
        <end position="258"/>
    </location>
</feature>